<feature type="transmembrane region" description="Helical" evidence="2">
    <location>
        <begin position="20"/>
        <end position="42"/>
    </location>
</feature>
<reference evidence="3 4" key="1">
    <citation type="submission" date="2013-11" db="EMBL/GenBank/DDBJ databases">
        <title>Genome sequencing of Stegodyphus mimosarum.</title>
        <authorList>
            <person name="Bechsgaard J."/>
        </authorList>
    </citation>
    <scope>NUCLEOTIDE SEQUENCE [LARGE SCALE GENOMIC DNA]</scope>
</reference>
<feature type="non-terminal residue" evidence="3">
    <location>
        <position position="334"/>
    </location>
</feature>
<feature type="transmembrane region" description="Helical" evidence="2">
    <location>
        <begin position="71"/>
        <end position="88"/>
    </location>
</feature>
<name>A0A087UFJ7_STEMI</name>
<evidence type="ECO:0000256" key="2">
    <source>
        <dbReference type="SAM" id="Phobius"/>
    </source>
</evidence>
<dbReference type="Proteomes" id="UP000054359">
    <property type="component" value="Unassembled WGS sequence"/>
</dbReference>
<keyword evidence="2" id="KW-0472">Membrane</keyword>
<dbReference type="STRING" id="407821.A0A087UFJ7"/>
<dbReference type="EMBL" id="KK119602">
    <property type="protein sequence ID" value="KFM76136.1"/>
    <property type="molecule type" value="Genomic_DNA"/>
</dbReference>
<dbReference type="InterPro" id="IPR052728">
    <property type="entry name" value="O2_lipid_transport_reg"/>
</dbReference>
<keyword evidence="2" id="KW-1133">Transmembrane helix</keyword>
<keyword evidence="4" id="KW-1185">Reference proteome</keyword>
<evidence type="ECO:0000256" key="1">
    <source>
        <dbReference type="SAM" id="MobiDB-lite"/>
    </source>
</evidence>
<dbReference type="PANTHER" id="PTHR11161">
    <property type="entry name" value="O-ACYLTRANSFERASE"/>
    <property type="match status" value="1"/>
</dbReference>
<keyword evidence="2" id="KW-0812">Transmembrane</keyword>
<feature type="transmembrane region" description="Helical" evidence="2">
    <location>
        <begin position="100"/>
        <end position="121"/>
    </location>
</feature>
<evidence type="ECO:0000313" key="3">
    <source>
        <dbReference type="EMBL" id="KFM76136.1"/>
    </source>
</evidence>
<dbReference type="AlphaFoldDB" id="A0A087UFJ7"/>
<organism evidence="3 4">
    <name type="scientific">Stegodyphus mimosarum</name>
    <name type="common">African social velvet spider</name>
    <dbReference type="NCBI Taxonomy" id="407821"/>
    <lineage>
        <taxon>Eukaryota</taxon>
        <taxon>Metazoa</taxon>
        <taxon>Ecdysozoa</taxon>
        <taxon>Arthropoda</taxon>
        <taxon>Chelicerata</taxon>
        <taxon>Arachnida</taxon>
        <taxon>Araneae</taxon>
        <taxon>Araneomorphae</taxon>
        <taxon>Entelegynae</taxon>
        <taxon>Eresoidea</taxon>
        <taxon>Eresidae</taxon>
        <taxon>Stegodyphus</taxon>
    </lineage>
</organism>
<feature type="transmembrane region" description="Helical" evidence="2">
    <location>
        <begin position="174"/>
        <end position="192"/>
    </location>
</feature>
<accession>A0A087UFJ7</accession>
<gene>
    <name evidence="3" type="ORF">X975_09087</name>
</gene>
<protein>
    <submittedName>
        <fullName evidence="3">Nose resistant to fluoxetine protein 6</fullName>
    </submittedName>
</protein>
<feature type="transmembrane region" description="Helical" evidence="2">
    <location>
        <begin position="204"/>
        <end position="229"/>
    </location>
</feature>
<feature type="compositionally biased region" description="Polar residues" evidence="1">
    <location>
        <begin position="284"/>
        <end position="293"/>
    </location>
</feature>
<feature type="region of interest" description="Disordered" evidence="1">
    <location>
        <begin position="245"/>
        <end position="306"/>
    </location>
</feature>
<dbReference type="OMA" id="ISAWIVH"/>
<dbReference type="OrthoDB" id="6429287at2759"/>
<evidence type="ECO:0000313" key="4">
    <source>
        <dbReference type="Proteomes" id="UP000054359"/>
    </source>
</evidence>
<sequence length="334" mass="37196">MQLHILGLFVLLPLIKWPKLGAVVGIIITVGFSAVAAIVNLIHDLPPSPLGLFPDPDDRVYVEVPNYFKPYGHVGPYFVGVLLGYILVKKPKIQIPLSLNIAGWIFFTALELTNIYGAYPWNNGNVPGPTVSALYAGTSKIVWSLGIFWVLFVCVTGNGGIVNRILCWKFWIPMARLSYVFYLVHPLVIWVHEAFAHTKMYTSHYFWIYNMLGHYMVSMVLALIISLSFEAPFLALEKIIFGGGGGRGEGRAEDNRNGNKRGHSTPPAKKVPELPSYDSEMRSRTFSTNTKQPITDGHNNGVYRNGSEGLYRATRENGVGQYRNGVDNGSFCRL</sequence>
<feature type="transmembrane region" description="Helical" evidence="2">
    <location>
        <begin position="141"/>
        <end position="162"/>
    </location>
</feature>
<dbReference type="PANTHER" id="PTHR11161:SF0">
    <property type="entry name" value="O-ACYLTRANSFERASE LIKE PROTEIN"/>
    <property type="match status" value="1"/>
</dbReference>
<proteinExistence type="predicted"/>
<feature type="compositionally biased region" description="Basic and acidic residues" evidence="1">
    <location>
        <begin position="248"/>
        <end position="257"/>
    </location>
</feature>